<protein>
    <submittedName>
        <fullName evidence="1">Uncharacterized protein</fullName>
    </submittedName>
</protein>
<accession>A0A4Z2I289</accession>
<evidence type="ECO:0000313" key="1">
    <source>
        <dbReference type="EMBL" id="TNN71891.1"/>
    </source>
</evidence>
<dbReference type="AlphaFoldDB" id="A0A4Z2I289"/>
<reference evidence="1 2" key="1">
    <citation type="submission" date="2019-03" db="EMBL/GenBank/DDBJ databases">
        <title>First draft genome of Liparis tanakae, snailfish: a comprehensive survey of snailfish specific genes.</title>
        <authorList>
            <person name="Kim W."/>
            <person name="Song I."/>
            <person name="Jeong J.-H."/>
            <person name="Kim D."/>
            <person name="Kim S."/>
            <person name="Ryu S."/>
            <person name="Song J.Y."/>
            <person name="Lee S.K."/>
        </authorList>
    </citation>
    <scope>NUCLEOTIDE SEQUENCE [LARGE SCALE GENOMIC DNA]</scope>
    <source>
        <tissue evidence="1">Muscle</tissue>
    </source>
</reference>
<dbReference type="EMBL" id="SRLO01000144">
    <property type="protein sequence ID" value="TNN71891.1"/>
    <property type="molecule type" value="Genomic_DNA"/>
</dbReference>
<comment type="caution">
    <text evidence="1">The sequence shown here is derived from an EMBL/GenBank/DDBJ whole genome shotgun (WGS) entry which is preliminary data.</text>
</comment>
<gene>
    <name evidence="1" type="ORF">EYF80_017898</name>
</gene>
<dbReference type="Proteomes" id="UP000314294">
    <property type="component" value="Unassembled WGS sequence"/>
</dbReference>
<name>A0A4Z2I289_9TELE</name>
<evidence type="ECO:0000313" key="2">
    <source>
        <dbReference type="Proteomes" id="UP000314294"/>
    </source>
</evidence>
<proteinExistence type="predicted"/>
<organism evidence="1 2">
    <name type="scientific">Liparis tanakae</name>
    <name type="common">Tanaka's snailfish</name>
    <dbReference type="NCBI Taxonomy" id="230148"/>
    <lineage>
        <taxon>Eukaryota</taxon>
        <taxon>Metazoa</taxon>
        <taxon>Chordata</taxon>
        <taxon>Craniata</taxon>
        <taxon>Vertebrata</taxon>
        <taxon>Euteleostomi</taxon>
        <taxon>Actinopterygii</taxon>
        <taxon>Neopterygii</taxon>
        <taxon>Teleostei</taxon>
        <taxon>Neoteleostei</taxon>
        <taxon>Acanthomorphata</taxon>
        <taxon>Eupercaria</taxon>
        <taxon>Perciformes</taxon>
        <taxon>Cottioidei</taxon>
        <taxon>Cottales</taxon>
        <taxon>Liparidae</taxon>
        <taxon>Liparis</taxon>
    </lineage>
</organism>
<sequence>MGPAELHHLESQVDVLRIRKFFHLGFIQTLSKGLPYEKPSFRLTFKNAISALYLCVLKEAQVFKGDINEAKLP</sequence>
<keyword evidence="2" id="KW-1185">Reference proteome</keyword>